<name>A0A850NLM0_9PROT</name>
<evidence type="ECO:0000256" key="3">
    <source>
        <dbReference type="ARBA" id="ARBA00022884"/>
    </source>
</evidence>
<dbReference type="InterPro" id="IPR005727">
    <property type="entry name" value="Ribosomal_uL22_bac/chlpt-type"/>
</dbReference>
<reference evidence="13 15" key="1">
    <citation type="submission" date="2020-06" db="EMBL/GenBank/DDBJ databases">
        <title>Description of novel acetic acid bacteria.</title>
        <authorList>
            <person name="Sombolestani A."/>
        </authorList>
    </citation>
    <scope>NUCLEOTIDE SEQUENCE [LARGE SCALE GENOMIC DNA]</scope>
    <source>
        <strain evidence="13 15">LMG 26838</strain>
    </source>
</reference>
<dbReference type="InterPro" id="IPR036394">
    <property type="entry name" value="Ribosomal_uL22_sf"/>
</dbReference>
<proteinExistence type="inferred from homology"/>
<keyword evidence="3 7" id="KW-0694">RNA-binding</keyword>
<reference evidence="12 14" key="2">
    <citation type="submission" date="2020-08" db="EMBL/GenBank/DDBJ databases">
        <title>Genomic Encyclopedia of Type Strains, Phase III (KMG-III): the genomes of soil and plant-associated and newly described type strains.</title>
        <authorList>
            <person name="Whitman W."/>
        </authorList>
    </citation>
    <scope>NUCLEOTIDE SEQUENCE [LARGE SCALE GENOMIC DNA]</scope>
    <source>
        <strain evidence="12 14">CECT 8088</strain>
    </source>
</reference>
<dbReference type="Gene3D" id="3.90.470.10">
    <property type="entry name" value="Ribosomal protein L22/L17"/>
    <property type="match status" value="1"/>
</dbReference>
<evidence type="ECO:0000256" key="6">
    <source>
        <dbReference type="ARBA" id="ARBA00035207"/>
    </source>
</evidence>
<evidence type="ECO:0000313" key="12">
    <source>
        <dbReference type="EMBL" id="MBB3173299.1"/>
    </source>
</evidence>
<feature type="region of interest" description="Disordered" evidence="11">
    <location>
        <begin position="123"/>
        <end position="142"/>
    </location>
</feature>
<comment type="function">
    <text evidence="7">The globular domain of the protein is located near the polypeptide exit tunnel on the outside of the subunit, while an extended beta-hairpin is found that lines the wall of the exit tunnel in the center of the 70S ribosome.</text>
</comment>
<dbReference type="PANTHER" id="PTHR13501:SF8">
    <property type="entry name" value="LARGE RIBOSOMAL SUBUNIT PROTEIN UL22M"/>
    <property type="match status" value="1"/>
</dbReference>
<dbReference type="HAMAP" id="MF_01331_B">
    <property type="entry name" value="Ribosomal_uL22_B"/>
    <property type="match status" value="1"/>
</dbReference>
<dbReference type="Proteomes" id="UP000565205">
    <property type="component" value="Unassembled WGS sequence"/>
</dbReference>
<evidence type="ECO:0000256" key="1">
    <source>
        <dbReference type="ARBA" id="ARBA00009451"/>
    </source>
</evidence>
<keyword evidence="5 7" id="KW-0687">Ribonucleoprotein</keyword>
<keyword evidence="14" id="KW-1185">Reference proteome</keyword>
<evidence type="ECO:0000256" key="4">
    <source>
        <dbReference type="ARBA" id="ARBA00022980"/>
    </source>
</evidence>
<comment type="subunit">
    <text evidence="7 9">Part of the 50S ribosomal subunit.</text>
</comment>
<evidence type="ECO:0000313" key="13">
    <source>
        <dbReference type="EMBL" id="NVN28796.1"/>
    </source>
</evidence>
<comment type="function">
    <text evidence="7 10">This protein binds specifically to 23S rRNA; its binding is stimulated by other ribosomal proteins, e.g., L4, L17, and L20. It is important during the early stages of 50S assembly. It makes multiple contacts with different domains of the 23S rRNA in the assembled 50S subunit and ribosome.</text>
</comment>
<dbReference type="GO" id="GO:0006412">
    <property type="term" value="P:translation"/>
    <property type="evidence" value="ECO:0007669"/>
    <property type="project" value="UniProtKB-UniRule"/>
</dbReference>
<dbReference type="SUPFAM" id="SSF54843">
    <property type="entry name" value="Ribosomal protein L22"/>
    <property type="match status" value="1"/>
</dbReference>
<gene>
    <name evidence="7 13" type="primary">rplV</name>
    <name evidence="12" type="ORF">FHR90_001117</name>
    <name evidence="13" type="ORF">HUK83_00350</name>
</gene>
<evidence type="ECO:0000256" key="5">
    <source>
        <dbReference type="ARBA" id="ARBA00023274"/>
    </source>
</evidence>
<dbReference type="AlphaFoldDB" id="A0A850NLM0"/>
<evidence type="ECO:0000256" key="2">
    <source>
        <dbReference type="ARBA" id="ARBA00022730"/>
    </source>
</evidence>
<evidence type="ECO:0000256" key="10">
    <source>
        <dbReference type="RuleBase" id="RU004008"/>
    </source>
</evidence>
<dbReference type="Pfam" id="PF00237">
    <property type="entry name" value="Ribosomal_L22"/>
    <property type="match status" value="1"/>
</dbReference>
<dbReference type="PROSITE" id="PS00464">
    <property type="entry name" value="RIBOSOMAL_L22"/>
    <property type="match status" value="1"/>
</dbReference>
<dbReference type="EMBL" id="JACHXV010000003">
    <property type="protein sequence ID" value="MBB3173299.1"/>
    <property type="molecule type" value="Genomic_DNA"/>
</dbReference>
<dbReference type="InterPro" id="IPR001063">
    <property type="entry name" value="Ribosomal_uL22"/>
</dbReference>
<accession>A0A850NLM0</accession>
<dbReference type="GO" id="GO:0003735">
    <property type="term" value="F:structural constituent of ribosome"/>
    <property type="evidence" value="ECO:0007669"/>
    <property type="project" value="InterPro"/>
</dbReference>
<keyword evidence="2 7" id="KW-0699">rRNA-binding</keyword>
<evidence type="ECO:0000256" key="7">
    <source>
        <dbReference type="HAMAP-Rule" id="MF_01331"/>
    </source>
</evidence>
<organism evidence="13 15">
    <name type="scientific">Endobacter medicaginis</name>
    <dbReference type="NCBI Taxonomy" id="1181271"/>
    <lineage>
        <taxon>Bacteria</taxon>
        <taxon>Pseudomonadati</taxon>
        <taxon>Pseudomonadota</taxon>
        <taxon>Alphaproteobacteria</taxon>
        <taxon>Acetobacterales</taxon>
        <taxon>Acetobacteraceae</taxon>
        <taxon>Endobacter</taxon>
    </lineage>
</organism>
<evidence type="ECO:0000256" key="11">
    <source>
        <dbReference type="SAM" id="MobiDB-lite"/>
    </source>
</evidence>
<dbReference type="Proteomes" id="UP000557688">
    <property type="component" value="Unassembled WGS sequence"/>
</dbReference>
<dbReference type="CDD" id="cd00336">
    <property type="entry name" value="Ribosomal_L22"/>
    <property type="match status" value="1"/>
</dbReference>
<sequence length="142" mass="15823">MSKPKHPRALAETEAQAIASNIRISPRKLNLVAGLIRNKPASDAVATLTFSKRRIAQQVRKTLESAIANAENNHQLDVDQLVVTRAEVGKSIVMRRFHARGRGRASRVEKWFSHLKIVVAERAPEEEAPKAKRTRSSEQEAA</sequence>
<dbReference type="RefSeq" id="WP_176621552.1">
    <property type="nucleotide sequence ID" value="NZ_JABXXQ010000002.1"/>
</dbReference>
<keyword evidence="4 7" id="KW-0689">Ribosomal protein</keyword>
<evidence type="ECO:0000313" key="15">
    <source>
        <dbReference type="Proteomes" id="UP000565205"/>
    </source>
</evidence>
<comment type="caution">
    <text evidence="13">The sequence shown here is derived from an EMBL/GenBank/DDBJ whole genome shotgun (WGS) entry which is preliminary data.</text>
</comment>
<dbReference type="GO" id="GO:0019843">
    <property type="term" value="F:rRNA binding"/>
    <property type="evidence" value="ECO:0007669"/>
    <property type="project" value="UniProtKB-UniRule"/>
</dbReference>
<evidence type="ECO:0000313" key="14">
    <source>
        <dbReference type="Proteomes" id="UP000557688"/>
    </source>
</evidence>
<protein>
    <recommendedName>
        <fullName evidence="6 7">Large ribosomal subunit protein uL22</fullName>
    </recommendedName>
</protein>
<dbReference type="NCBIfam" id="TIGR01044">
    <property type="entry name" value="rplV_bact"/>
    <property type="match status" value="1"/>
</dbReference>
<comment type="similarity">
    <text evidence="1 7 8">Belongs to the universal ribosomal protein uL22 family.</text>
</comment>
<dbReference type="PANTHER" id="PTHR13501">
    <property type="entry name" value="CHLOROPLAST 50S RIBOSOMAL PROTEIN L22-RELATED"/>
    <property type="match status" value="1"/>
</dbReference>
<evidence type="ECO:0000256" key="9">
    <source>
        <dbReference type="RuleBase" id="RU004006"/>
    </source>
</evidence>
<dbReference type="InterPro" id="IPR047867">
    <property type="entry name" value="Ribosomal_uL22_bac/org-type"/>
</dbReference>
<evidence type="ECO:0000256" key="8">
    <source>
        <dbReference type="RuleBase" id="RU004005"/>
    </source>
</evidence>
<dbReference type="InterPro" id="IPR018260">
    <property type="entry name" value="Ribosomal_uL22_CS"/>
</dbReference>
<dbReference type="GO" id="GO:0022625">
    <property type="term" value="C:cytosolic large ribosomal subunit"/>
    <property type="evidence" value="ECO:0007669"/>
    <property type="project" value="TreeGrafter"/>
</dbReference>
<dbReference type="EMBL" id="JABXXQ010000002">
    <property type="protein sequence ID" value="NVN28796.1"/>
    <property type="molecule type" value="Genomic_DNA"/>
</dbReference>